<dbReference type="GO" id="GO:0016020">
    <property type="term" value="C:membrane"/>
    <property type="evidence" value="ECO:0007669"/>
    <property type="project" value="TreeGrafter"/>
</dbReference>
<gene>
    <name evidence="3" type="ORF">IAC50_04555</name>
</gene>
<dbReference type="Proteomes" id="UP000824090">
    <property type="component" value="Unassembled WGS sequence"/>
</dbReference>
<dbReference type="PANTHER" id="PTHR43798:SF31">
    <property type="entry name" value="AB HYDROLASE SUPERFAMILY PROTEIN YCLE"/>
    <property type="match status" value="1"/>
</dbReference>
<evidence type="ECO:0000313" key="3">
    <source>
        <dbReference type="EMBL" id="HIU25745.1"/>
    </source>
</evidence>
<keyword evidence="1 3" id="KW-0378">Hydrolase</keyword>
<evidence type="ECO:0000256" key="1">
    <source>
        <dbReference type="ARBA" id="ARBA00022801"/>
    </source>
</evidence>
<dbReference type="GO" id="GO:0016787">
    <property type="term" value="F:hydrolase activity"/>
    <property type="evidence" value="ECO:0007669"/>
    <property type="project" value="UniProtKB-KW"/>
</dbReference>
<dbReference type="PANTHER" id="PTHR43798">
    <property type="entry name" value="MONOACYLGLYCEROL LIPASE"/>
    <property type="match status" value="1"/>
</dbReference>
<evidence type="ECO:0000313" key="4">
    <source>
        <dbReference type="Proteomes" id="UP000824090"/>
    </source>
</evidence>
<dbReference type="InterPro" id="IPR029058">
    <property type="entry name" value="AB_hydrolase_fold"/>
</dbReference>
<dbReference type="Gene3D" id="3.40.50.1820">
    <property type="entry name" value="alpha/beta hydrolase"/>
    <property type="match status" value="1"/>
</dbReference>
<dbReference type="InterPro" id="IPR050266">
    <property type="entry name" value="AB_hydrolase_sf"/>
</dbReference>
<organism evidence="3 4">
    <name type="scientific">Candidatus Allocopromorpha excrementigallinarum</name>
    <dbReference type="NCBI Taxonomy" id="2840742"/>
    <lineage>
        <taxon>Bacteria</taxon>
        <taxon>Bacillati</taxon>
        <taxon>Bacillota</taxon>
        <taxon>Clostridia</taxon>
        <taxon>Eubacteriales</taxon>
        <taxon>Eubacteriaceae</taxon>
        <taxon>Eubacteriaceae incertae sedis</taxon>
        <taxon>Candidatus Allocopromorpha</taxon>
    </lineage>
</organism>
<evidence type="ECO:0000259" key="2">
    <source>
        <dbReference type="Pfam" id="PF00561"/>
    </source>
</evidence>
<accession>A0A9D1L698</accession>
<feature type="domain" description="AB hydrolase-1" evidence="2">
    <location>
        <begin position="22"/>
        <end position="257"/>
    </location>
</feature>
<sequence length="271" mass="31597">MPYFATDDNCRLYYEEKGEGKAVVFVHGWSCNRHFFEKQLPEFRKRYKVLSYDLRGHGDSDRPEKGLYLARFAEDLRQLIEYRELKDVVLIGWSMGVHIIWEYINNYGCGNISKVVLIDMTAKMMADESENWPHTLFGKYDRADAMDYLEQIAQNWDSVAEGFVPAMFGENYPDKDEIEWILSMAKKNTPHVMVNMWLAIVQKDYRDMLDKITVPALITYGAKESLYKPENSQWLKDNIKGSQLAAFNGGHIHFLQDAENFNKTVIDFIEG</sequence>
<dbReference type="InterPro" id="IPR000073">
    <property type="entry name" value="AB_hydrolase_1"/>
</dbReference>
<reference evidence="3" key="1">
    <citation type="submission" date="2020-10" db="EMBL/GenBank/DDBJ databases">
        <authorList>
            <person name="Gilroy R."/>
        </authorList>
    </citation>
    <scope>NUCLEOTIDE SEQUENCE</scope>
    <source>
        <strain evidence="3">ChiHcec3-6078</strain>
    </source>
</reference>
<dbReference type="Pfam" id="PF00561">
    <property type="entry name" value="Abhydrolase_1"/>
    <property type="match status" value="1"/>
</dbReference>
<dbReference type="SUPFAM" id="SSF53474">
    <property type="entry name" value="alpha/beta-Hydrolases"/>
    <property type="match status" value="1"/>
</dbReference>
<proteinExistence type="predicted"/>
<comment type="caution">
    <text evidence="3">The sequence shown here is derived from an EMBL/GenBank/DDBJ whole genome shotgun (WGS) entry which is preliminary data.</text>
</comment>
<dbReference type="AlphaFoldDB" id="A0A9D1L698"/>
<name>A0A9D1L698_9FIRM</name>
<dbReference type="EMBL" id="DVMP01000085">
    <property type="protein sequence ID" value="HIU25745.1"/>
    <property type="molecule type" value="Genomic_DNA"/>
</dbReference>
<reference evidence="3" key="2">
    <citation type="journal article" date="2021" name="PeerJ">
        <title>Extensive microbial diversity within the chicken gut microbiome revealed by metagenomics and culture.</title>
        <authorList>
            <person name="Gilroy R."/>
            <person name="Ravi A."/>
            <person name="Getino M."/>
            <person name="Pursley I."/>
            <person name="Horton D.L."/>
            <person name="Alikhan N.F."/>
            <person name="Baker D."/>
            <person name="Gharbi K."/>
            <person name="Hall N."/>
            <person name="Watson M."/>
            <person name="Adriaenssens E.M."/>
            <person name="Foster-Nyarko E."/>
            <person name="Jarju S."/>
            <person name="Secka A."/>
            <person name="Antonio M."/>
            <person name="Oren A."/>
            <person name="Chaudhuri R.R."/>
            <person name="La Ragione R."/>
            <person name="Hildebrand F."/>
            <person name="Pallen M.J."/>
        </authorList>
    </citation>
    <scope>NUCLEOTIDE SEQUENCE</scope>
    <source>
        <strain evidence="3">ChiHcec3-6078</strain>
    </source>
</reference>
<protein>
    <submittedName>
        <fullName evidence="3">Alpha/beta hydrolase</fullName>
    </submittedName>
</protein>